<evidence type="ECO:0000256" key="4">
    <source>
        <dbReference type="SAM" id="SignalP"/>
    </source>
</evidence>
<dbReference type="InterPro" id="IPR050918">
    <property type="entry name" value="CNF-like_PLA2_Inhibitor"/>
</dbReference>
<sequence>MAWSSSLKNLLTVFVFTSLAVSSVESYQCTVYPCVTDSCAACETTKGCFNEIQRFDTPSSLTDGTFKQKGCIADSNTCSSLTISATLGDQRTFTYANSCCITEKCNQGDLTLPAPSSIPNGVECPACYNEKANLCSSVTTLKCTGAEKKCIEVTGKGLGVSNLIVYGKGCATENSCDLDMSVLGRLQIKTSCSSPLSSHGHPTAKFVSSFLIFLLLLKFLL</sequence>
<organism evidence="5 6">
    <name type="scientific">Microtus ochrogaster</name>
    <name type="common">Prairie vole</name>
    <dbReference type="NCBI Taxonomy" id="79684"/>
    <lineage>
        <taxon>Eukaryota</taxon>
        <taxon>Metazoa</taxon>
        <taxon>Chordata</taxon>
        <taxon>Craniata</taxon>
        <taxon>Vertebrata</taxon>
        <taxon>Euteleostomi</taxon>
        <taxon>Mammalia</taxon>
        <taxon>Eutheria</taxon>
        <taxon>Euarchontoglires</taxon>
        <taxon>Glires</taxon>
        <taxon>Rodentia</taxon>
        <taxon>Myomorpha</taxon>
        <taxon>Muroidea</taxon>
        <taxon>Cricetidae</taxon>
        <taxon>Arvicolinae</taxon>
        <taxon>Microtus</taxon>
    </lineage>
</organism>
<proteinExistence type="predicted"/>
<dbReference type="SUPFAM" id="SSF57302">
    <property type="entry name" value="Snake toxin-like"/>
    <property type="match status" value="1"/>
</dbReference>
<dbReference type="PANTHER" id="PTHR20914">
    <property type="entry name" value="LY6/PLAUR DOMAIN-CONTAINING PROTEIN 8"/>
    <property type="match status" value="1"/>
</dbReference>
<dbReference type="InterPro" id="IPR045860">
    <property type="entry name" value="Snake_toxin-like_sf"/>
</dbReference>
<evidence type="ECO:0000256" key="2">
    <source>
        <dbReference type="ARBA" id="ARBA00022525"/>
    </source>
</evidence>
<evidence type="ECO:0000256" key="3">
    <source>
        <dbReference type="ARBA" id="ARBA00022729"/>
    </source>
</evidence>
<dbReference type="GeneID" id="101989939"/>
<dbReference type="Proteomes" id="UP000694915">
    <property type="component" value="Chromosome 7"/>
</dbReference>
<evidence type="ECO:0000313" key="5">
    <source>
        <dbReference type="Proteomes" id="UP000694915"/>
    </source>
</evidence>
<accession>A0ABM0KP19</accession>
<keyword evidence="5" id="KW-1185">Reference proteome</keyword>
<evidence type="ECO:0000313" key="6">
    <source>
        <dbReference type="RefSeq" id="XP_005350062.1"/>
    </source>
</evidence>
<protein>
    <submittedName>
        <fullName evidence="6">Protein RoBo-1-like</fullName>
    </submittedName>
</protein>
<name>A0ABM0KP19_MICOH</name>
<dbReference type="CDD" id="cd23572">
    <property type="entry name" value="TFP_LU_ECD_PINLYP_rpt2"/>
    <property type="match status" value="1"/>
</dbReference>
<comment type="subcellular location">
    <subcellularLocation>
        <location evidence="1">Secreted</location>
    </subcellularLocation>
</comment>
<keyword evidence="3 4" id="KW-0732">Signal</keyword>
<feature type="chain" id="PRO_5046567950" evidence="4">
    <location>
        <begin position="27"/>
        <end position="221"/>
    </location>
</feature>
<gene>
    <name evidence="6" type="primary">LOC101989939</name>
</gene>
<keyword evidence="2" id="KW-0964">Secreted</keyword>
<evidence type="ECO:0000256" key="1">
    <source>
        <dbReference type="ARBA" id="ARBA00004613"/>
    </source>
</evidence>
<dbReference type="RefSeq" id="XP_005350062.1">
    <property type="nucleotide sequence ID" value="XM_005350005.1"/>
</dbReference>
<reference evidence="6" key="1">
    <citation type="submission" date="2025-08" db="UniProtKB">
        <authorList>
            <consortium name="RefSeq"/>
        </authorList>
    </citation>
    <scope>IDENTIFICATION</scope>
</reference>
<dbReference type="Gene3D" id="2.10.60.10">
    <property type="entry name" value="CD59"/>
    <property type="match status" value="1"/>
</dbReference>
<dbReference type="PANTHER" id="PTHR20914:SF6">
    <property type="entry name" value="EP1"/>
    <property type="match status" value="1"/>
</dbReference>
<feature type="signal peptide" evidence="4">
    <location>
        <begin position="1"/>
        <end position="26"/>
    </location>
</feature>